<keyword evidence="2" id="KW-1185">Reference proteome</keyword>
<accession>A0AA37UN41</accession>
<reference evidence="1 2" key="1">
    <citation type="journal article" date="2014" name="Int. J. Syst. Evol. Microbiol.">
        <title>Complete genome sequence of Corynebacterium casei LMG S-19264T (=DSM 44701T), isolated from a smear-ripened cheese.</title>
        <authorList>
            <consortium name="US DOE Joint Genome Institute (JGI-PGF)"/>
            <person name="Walter F."/>
            <person name="Albersmeier A."/>
            <person name="Kalinowski J."/>
            <person name="Ruckert C."/>
        </authorList>
    </citation>
    <scope>NUCLEOTIDE SEQUENCE [LARGE SCALE GENOMIC DNA]</scope>
    <source>
        <strain evidence="1 2">NBRC 112289</strain>
    </source>
</reference>
<gene>
    <name evidence="1" type="ORF">GCM10025874_12190</name>
</gene>
<organism evidence="1 2">
    <name type="scientific">Arenivirga flava</name>
    <dbReference type="NCBI Taxonomy" id="1930060"/>
    <lineage>
        <taxon>Bacteria</taxon>
        <taxon>Bacillati</taxon>
        <taxon>Actinomycetota</taxon>
        <taxon>Actinomycetes</taxon>
        <taxon>Micrococcales</taxon>
        <taxon>Microbacteriaceae</taxon>
        <taxon>Arenivirga</taxon>
    </lineage>
</organism>
<evidence type="ECO:0000313" key="2">
    <source>
        <dbReference type="Proteomes" id="UP001157160"/>
    </source>
</evidence>
<sequence>MRWEHLFDDLESQLQQELAAEEDDLRVEEERLRRARLGLRERLLAHHQHGGGAPLRLVLADGSDLALRTDGFGRDWLSGVVAAPIGGRCIVPMAAVAQVVLDGGGSHAAVDAPAPTEDPGALTARLGLPFVLRDLARRRRPVRLLVPGGELTGTIDRVGRDHLDLAVHALDEPRRDRSVQGRRLIGLAQLLRVRW</sequence>
<name>A0AA37UN41_9MICO</name>
<dbReference type="AlphaFoldDB" id="A0AA37UN41"/>
<comment type="caution">
    <text evidence="1">The sequence shown here is derived from an EMBL/GenBank/DDBJ whole genome shotgun (WGS) entry which is preliminary data.</text>
</comment>
<evidence type="ECO:0000313" key="1">
    <source>
        <dbReference type="EMBL" id="GMA27966.1"/>
    </source>
</evidence>
<dbReference type="Proteomes" id="UP001157160">
    <property type="component" value="Unassembled WGS sequence"/>
</dbReference>
<proteinExistence type="predicted"/>
<dbReference type="EMBL" id="BSUL01000001">
    <property type="protein sequence ID" value="GMA27966.1"/>
    <property type="molecule type" value="Genomic_DNA"/>
</dbReference>
<protein>
    <submittedName>
        <fullName evidence="1">Uncharacterized protein</fullName>
    </submittedName>
</protein>
<dbReference type="RefSeq" id="WP_284231010.1">
    <property type="nucleotide sequence ID" value="NZ_BSUL01000001.1"/>
</dbReference>